<keyword evidence="3" id="KW-1185">Reference proteome</keyword>
<dbReference type="Proteomes" id="UP000705823">
    <property type="component" value="Unassembled WGS sequence"/>
</dbReference>
<evidence type="ECO:0000313" key="3">
    <source>
        <dbReference type="Proteomes" id="UP000705823"/>
    </source>
</evidence>
<reference evidence="2" key="1">
    <citation type="submission" date="2019-02" db="EMBL/GenBank/DDBJ databases">
        <title>Halonotius sp. a new haloarchaeum isolated from saline soil.</title>
        <authorList>
            <person name="Duran-Viseras A."/>
            <person name="Sanchez-Porro C."/>
            <person name="Ventosa A."/>
        </authorList>
    </citation>
    <scope>NUCLEOTIDE SEQUENCE</scope>
    <source>
        <strain evidence="2">F15B</strain>
    </source>
</reference>
<proteinExistence type="predicted"/>
<evidence type="ECO:0000313" key="2">
    <source>
        <dbReference type="EMBL" id="TQQ78506.1"/>
    </source>
</evidence>
<accession>A0A8J8P5C8</accession>
<evidence type="ECO:0000259" key="1">
    <source>
        <dbReference type="Pfam" id="PF25942"/>
    </source>
</evidence>
<feature type="domain" description="Ig-like" evidence="1">
    <location>
        <begin position="44"/>
        <end position="104"/>
    </location>
</feature>
<sequence>MEQQSSRRAVLLGTVGIIPVMGCLATPSSEPAGAHLSVSNYTETERTIRVEVTADGERLFYKTPILPPAESKLYENVFEKPRDTTVTVTVDGIGERSTTWETNPGAMLEAVVENNQIKFEVSTS</sequence>
<dbReference type="EMBL" id="RKLU01000013">
    <property type="protein sequence ID" value="TQQ78506.1"/>
    <property type="molecule type" value="Genomic_DNA"/>
</dbReference>
<organism evidence="2 3">
    <name type="scientific">Halonotius terrestris</name>
    <dbReference type="NCBI Taxonomy" id="2487750"/>
    <lineage>
        <taxon>Archaea</taxon>
        <taxon>Methanobacteriati</taxon>
        <taxon>Methanobacteriota</taxon>
        <taxon>Stenosarchaea group</taxon>
        <taxon>Halobacteria</taxon>
        <taxon>Halobacteriales</taxon>
        <taxon>Haloferacaceae</taxon>
        <taxon>Halonotius</taxon>
    </lineage>
</organism>
<dbReference type="Pfam" id="PF25942">
    <property type="entry name" value="Ig_halo"/>
    <property type="match status" value="1"/>
</dbReference>
<gene>
    <name evidence="2" type="ORF">EGH24_14230</name>
</gene>
<comment type="caution">
    <text evidence="2">The sequence shown here is derived from an EMBL/GenBank/DDBJ whole genome shotgun (WGS) entry which is preliminary data.</text>
</comment>
<dbReference type="AlphaFoldDB" id="A0A8J8P5C8"/>
<name>A0A8J8P5C8_9EURY</name>
<protein>
    <recommendedName>
        <fullName evidence="1">Ig-like domain-containing protein</fullName>
    </recommendedName>
</protein>
<dbReference type="InterPro" id="IPR058929">
    <property type="entry name" value="Ig_halo"/>
</dbReference>
<dbReference type="RefSeq" id="WP_142980779.1">
    <property type="nucleotide sequence ID" value="NZ_RKLU01000013.1"/>
</dbReference>